<organism evidence="1 2">
    <name type="scientific">Belliella filtrata</name>
    <dbReference type="NCBI Taxonomy" id="2923435"/>
    <lineage>
        <taxon>Bacteria</taxon>
        <taxon>Pseudomonadati</taxon>
        <taxon>Bacteroidota</taxon>
        <taxon>Cytophagia</taxon>
        <taxon>Cytophagales</taxon>
        <taxon>Cyclobacteriaceae</taxon>
        <taxon>Belliella</taxon>
    </lineage>
</organism>
<comment type="caution">
    <text evidence="1">The sequence shown here is derived from an EMBL/GenBank/DDBJ whole genome shotgun (WGS) entry which is preliminary data.</text>
</comment>
<evidence type="ECO:0008006" key="3">
    <source>
        <dbReference type="Google" id="ProtNLM"/>
    </source>
</evidence>
<proteinExistence type="predicted"/>
<keyword evidence="2" id="KW-1185">Reference proteome</keyword>
<dbReference type="RefSeq" id="WP_241347605.1">
    <property type="nucleotide sequence ID" value="NZ_JAKZGP010000014.1"/>
</dbReference>
<dbReference type="EMBL" id="JAKZGP010000014">
    <property type="protein sequence ID" value="MCH7409255.1"/>
    <property type="molecule type" value="Genomic_DNA"/>
</dbReference>
<evidence type="ECO:0000313" key="1">
    <source>
        <dbReference type="EMBL" id="MCH7409255.1"/>
    </source>
</evidence>
<accession>A0ABS9UZR7</accession>
<dbReference type="SUPFAM" id="SSF47175">
    <property type="entry name" value="Cytochromes"/>
    <property type="match status" value="1"/>
</dbReference>
<name>A0ABS9UZR7_9BACT</name>
<dbReference type="PROSITE" id="PS51257">
    <property type="entry name" value="PROKAR_LIPOPROTEIN"/>
    <property type="match status" value="1"/>
</dbReference>
<sequence>MNLRLSSFAVFIICLVSSCSTKEKDEVQTVRYPNQDAPLALLMREMFEDMEEIKASIADGVAIKSYVEKHKQLLTATPTDAAVKTEQFNGMGMAYLANLKQLEEGNESDQLENYKALVSTCLACHSNYCPGPIKRINLLKLD</sequence>
<dbReference type="InterPro" id="IPR010980">
    <property type="entry name" value="Cyt_c/b562"/>
</dbReference>
<dbReference type="Proteomes" id="UP001165489">
    <property type="component" value="Unassembled WGS sequence"/>
</dbReference>
<evidence type="ECO:0000313" key="2">
    <source>
        <dbReference type="Proteomes" id="UP001165489"/>
    </source>
</evidence>
<protein>
    <recommendedName>
        <fullName evidence="3">Cytochrome C</fullName>
    </recommendedName>
</protein>
<gene>
    <name evidence="1" type="ORF">MM239_07610</name>
</gene>
<reference evidence="1" key="1">
    <citation type="submission" date="2022-03" db="EMBL/GenBank/DDBJ databases">
        <title>De novo assembled genomes of Belliella spp. (Cyclobacteriaceae) strains.</title>
        <authorList>
            <person name="Szabo A."/>
            <person name="Korponai K."/>
            <person name="Felfoldi T."/>
        </authorList>
    </citation>
    <scope>NUCLEOTIDE SEQUENCE</scope>
    <source>
        <strain evidence="1">DSM 111904</strain>
    </source>
</reference>